<accession>A0A699HEH9</accession>
<dbReference type="EMBL" id="BKCJ010128675">
    <property type="protein sequence ID" value="GEX76580.1"/>
    <property type="molecule type" value="Genomic_DNA"/>
</dbReference>
<sequence>MKSGIKSVNDARYMTGNKSYLTDYEEINGGFVAFRGNSKRGKITGKGKIRTDFKLTDESHILLKVPRKDNMYNVELKNVVPQGGLTCLFAKATSEKSNIWHRRLGHKGKQHRASCKTKTVSLISQPLQMLHMDLFGLTFVKSLMKKMYYLVVTDYFSSSKDSPGASYKPSGEEKKKDVKDPGNEDSEIPSTKEPRVDQEEKTIKPSIKLFDDLNMPDLEDISIFEDSNEDVSGLKWVFKNKLDKRGIVIRNKERLVDQGHTQEEGIDYDEVFAPVARIKAIRLFLTYASFKDFVVYQMDVKSAFLYGKIKEETTLNAKNINEEAQIHANVDGKKVVISKASTRRDLQFAEERGIDYLPNGTIFEQLSLMSAKTTAWNEFSSTIASAVICLATYQKFNFSKYIFDNMVKNLDSATKFLMFPRFVQVFLNNQLEEMANHTRIYVSPSHTKKIFGNMKRVGKGFSRGGTPLFLTMMVQAQEELDKDLPKDTVPTHSNDPPLSRINTLRSGKDRIQLKELMELCIKLFDMVLNLETTKTAQAKRIANLKERVKRLERKRKSRSHGLEILYKVGLSTKFESSADEESFGEEDSSTQGRISDIDANQDIYLVNVHKDKDIFFNAASVTTSVTAATTTAVSYDELTLAQALVEIMTLKPKAKAIVMQEPSEATTTTTIILLIKSQDNGKGIMVEPEMPLKKKAQISFDEEFAFKTGLLEENTMKAQAEIAQESSSKRAGDELEQEIAKK</sequence>
<feature type="compositionally biased region" description="Basic and acidic residues" evidence="1">
    <location>
        <begin position="727"/>
        <end position="742"/>
    </location>
</feature>
<dbReference type="Pfam" id="PF07727">
    <property type="entry name" value="RVT_2"/>
    <property type="match status" value="1"/>
</dbReference>
<proteinExistence type="predicted"/>
<gene>
    <name evidence="3" type="ORF">Tci_348555</name>
</gene>
<feature type="region of interest" description="Disordered" evidence="1">
    <location>
        <begin position="719"/>
        <end position="742"/>
    </location>
</feature>
<protein>
    <submittedName>
        <fullName evidence="3">Copia protein</fullName>
    </submittedName>
</protein>
<name>A0A699HEH9_TANCI</name>
<comment type="caution">
    <text evidence="3">The sequence shown here is derived from an EMBL/GenBank/DDBJ whole genome shotgun (WGS) entry which is preliminary data.</text>
</comment>
<feature type="domain" description="Reverse transcriptase Ty1/copia-type" evidence="2">
    <location>
        <begin position="230"/>
        <end position="313"/>
    </location>
</feature>
<feature type="compositionally biased region" description="Basic and acidic residues" evidence="1">
    <location>
        <begin position="170"/>
        <end position="182"/>
    </location>
</feature>
<evidence type="ECO:0000259" key="2">
    <source>
        <dbReference type="Pfam" id="PF07727"/>
    </source>
</evidence>
<feature type="compositionally biased region" description="Basic and acidic residues" evidence="1">
    <location>
        <begin position="190"/>
        <end position="201"/>
    </location>
</feature>
<evidence type="ECO:0000256" key="1">
    <source>
        <dbReference type="SAM" id="MobiDB-lite"/>
    </source>
</evidence>
<dbReference type="InterPro" id="IPR013103">
    <property type="entry name" value="RVT_2"/>
</dbReference>
<feature type="region of interest" description="Disordered" evidence="1">
    <location>
        <begin position="159"/>
        <end position="201"/>
    </location>
</feature>
<evidence type="ECO:0000313" key="3">
    <source>
        <dbReference type="EMBL" id="GEX76580.1"/>
    </source>
</evidence>
<reference evidence="3" key="1">
    <citation type="journal article" date="2019" name="Sci. Rep.">
        <title>Draft genome of Tanacetum cinerariifolium, the natural source of mosquito coil.</title>
        <authorList>
            <person name="Yamashiro T."/>
            <person name="Shiraishi A."/>
            <person name="Satake H."/>
            <person name="Nakayama K."/>
        </authorList>
    </citation>
    <scope>NUCLEOTIDE SEQUENCE</scope>
</reference>
<dbReference type="AlphaFoldDB" id="A0A699HEH9"/>
<organism evidence="3">
    <name type="scientific">Tanacetum cinerariifolium</name>
    <name type="common">Dalmatian daisy</name>
    <name type="synonym">Chrysanthemum cinerariifolium</name>
    <dbReference type="NCBI Taxonomy" id="118510"/>
    <lineage>
        <taxon>Eukaryota</taxon>
        <taxon>Viridiplantae</taxon>
        <taxon>Streptophyta</taxon>
        <taxon>Embryophyta</taxon>
        <taxon>Tracheophyta</taxon>
        <taxon>Spermatophyta</taxon>
        <taxon>Magnoliopsida</taxon>
        <taxon>eudicotyledons</taxon>
        <taxon>Gunneridae</taxon>
        <taxon>Pentapetalae</taxon>
        <taxon>asterids</taxon>
        <taxon>campanulids</taxon>
        <taxon>Asterales</taxon>
        <taxon>Asteraceae</taxon>
        <taxon>Asteroideae</taxon>
        <taxon>Anthemideae</taxon>
        <taxon>Anthemidinae</taxon>
        <taxon>Tanacetum</taxon>
    </lineage>
</organism>